<dbReference type="OrthoDB" id="72243at2"/>
<dbReference type="InterPro" id="IPR041657">
    <property type="entry name" value="HTH_17"/>
</dbReference>
<accession>Q9RUD3</accession>
<proteinExistence type="predicted"/>
<dbReference type="SUPFAM" id="SSF46955">
    <property type="entry name" value="Putative DNA-binding domain"/>
    <property type="match status" value="1"/>
</dbReference>
<feature type="domain" description="Helix-turn-helix" evidence="1">
    <location>
        <begin position="44"/>
        <end position="89"/>
    </location>
</feature>
<dbReference type="Gene3D" id="1.10.1660.10">
    <property type="match status" value="1"/>
</dbReference>
<dbReference type="Proteomes" id="UP000002524">
    <property type="component" value="Chromosome 1"/>
</dbReference>
<protein>
    <recommendedName>
        <fullName evidence="1">Helix-turn-helix domain-containing protein</fullName>
    </recommendedName>
</protein>
<gene>
    <name evidence="2" type="ordered locus">DR_1455</name>
</gene>
<dbReference type="PaxDb" id="243230-DR_1455"/>
<sequence>MWWPHVRFACLYMLVHEGVAPSARSEERRSVMTLASQFDNLPKLLKVSEVADFTGTHERTVRRWIKDGRLGAVEHPSGLRVPRRSLWRFLGLEFALSA</sequence>
<dbReference type="InterPro" id="IPR010093">
    <property type="entry name" value="SinI_DNA-bd"/>
</dbReference>
<dbReference type="GO" id="GO:0003677">
    <property type="term" value="F:DNA binding"/>
    <property type="evidence" value="ECO:0007669"/>
    <property type="project" value="InterPro"/>
</dbReference>
<evidence type="ECO:0000259" key="1">
    <source>
        <dbReference type="Pfam" id="PF12728"/>
    </source>
</evidence>
<dbReference type="AlphaFoldDB" id="Q9RUD3"/>
<evidence type="ECO:0000313" key="3">
    <source>
        <dbReference type="Proteomes" id="UP000002524"/>
    </source>
</evidence>
<dbReference type="KEGG" id="dra:DR_1455"/>
<organism evidence="2 3">
    <name type="scientific">Deinococcus radiodurans (strain ATCC 13939 / DSM 20539 / JCM 16871 / CCUG 27074 / LMG 4051 / NBRC 15346 / NCIMB 9279 / VKM B-1422 / R1)</name>
    <dbReference type="NCBI Taxonomy" id="243230"/>
    <lineage>
        <taxon>Bacteria</taxon>
        <taxon>Thermotogati</taxon>
        <taxon>Deinococcota</taxon>
        <taxon>Deinococci</taxon>
        <taxon>Deinococcales</taxon>
        <taxon>Deinococcaceae</taxon>
        <taxon>Deinococcus</taxon>
    </lineage>
</organism>
<name>Q9RUD3_DEIRA</name>
<keyword evidence="3" id="KW-1185">Reference proteome</keyword>
<dbReference type="PATRIC" id="fig|243230.17.peg.1653"/>
<dbReference type="InParanoid" id="Q9RUD3"/>
<dbReference type="Pfam" id="PF12728">
    <property type="entry name" value="HTH_17"/>
    <property type="match status" value="1"/>
</dbReference>
<dbReference type="EnsemblBacteria" id="AAF11024">
    <property type="protein sequence ID" value="AAF11024"/>
    <property type="gene ID" value="DR_1455"/>
</dbReference>
<reference evidence="2 3" key="1">
    <citation type="journal article" date="1999" name="Science">
        <title>Genome sequence of the radioresistant bacterium Deinococcus radiodurans R1.</title>
        <authorList>
            <person name="White O."/>
            <person name="Eisen J.A."/>
            <person name="Heidelberg J.F."/>
            <person name="Hickey E.K."/>
            <person name="Peterson J.D."/>
            <person name="Dodson R.J."/>
            <person name="Haft D.H."/>
            <person name="Gwinn M.L."/>
            <person name="Nelson W.C."/>
            <person name="Richardson D.L."/>
            <person name="Moffat K.S."/>
            <person name="Qin H."/>
            <person name="Jiang L."/>
            <person name="Pamphile W."/>
            <person name="Crosby M."/>
            <person name="Shen M."/>
            <person name="Vamathevan J.J."/>
            <person name="Lam P."/>
            <person name="McDonald L."/>
            <person name="Utterback T."/>
            <person name="Zalewski C."/>
            <person name="Makarova K.S."/>
            <person name="Aravind L."/>
            <person name="Daly M.J."/>
            <person name="Minton K.W."/>
            <person name="Fleischmann R.D."/>
            <person name="Ketchum K.A."/>
            <person name="Nelson K.E."/>
            <person name="Salzberg S."/>
            <person name="Smith H.O."/>
            <person name="Venter J.C."/>
            <person name="Fraser C.M."/>
        </authorList>
    </citation>
    <scope>NUCLEOTIDE SEQUENCE [LARGE SCALE GENOMIC DNA]</scope>
    <source>
        <strain evidence="3">ATCC 13939 / DSM 20539 / JCM 16871 / LMG 4051 / NBRC 15346 / NCIMB 9279 / R1 / VKM B-1422</strain>
    </source>
</reference>
<dbReference type="InterPro" id="IPR009061">
    <property type="entry name" value="DNA-bd_dom_put_sf"/>
</dbReference>
<dbReference type="HOGENOM" id="CLU_182109_0_0_0"/>
<evidence type="ECO:0000313" key="2">
    <source>
        <dbReference type="EMBL" id="AAF11024.1"/>
    </source>
</evidence>
<dbReference type="EMBL" id="AE000513">
    <property type="protein sequence ID" value="AAF11024.1"/>
    <property type="molecule type" value="Genomic_DNA"/>
</dbReference>
<dbReference type="NCBIfam" id="TIGR01764">
    <property type="entry name" value="excise"/>
    <property type="match status" value="1"/>
</dbReference>
<dbReference type="PIR" id="A75393">
    <property type="entry name" value="A75393"/>
</dbReference>